<dbReference type="PANTHER" id="PTHR43744">
    <property type="entry name" value="ABC TRANSPORTER PERMEASE PROTEIN MG189-RELATED-RELATED"/>
    <property type="match status" value="1"/>
</dbReference>
<dbReference type="GO" id="GO:0005886">
    <property type="term" value="C:plasma membrane"/>
    <property type="evidence" value="ECO:0007669"/>
    <property type="project" value="UniProtKB-SubCell"/>
</dbReference>
<evidence type="ECO:0000256" key="3">
    <source>
        <dbReference type="ARBA" id="ARBA00022475"/>
    </source>
</evidence>
<dbReference type="SUPFAM" id="SSF161098">
    <property type="entry name" value="MetI-like"/>
    <property type="match status" value="1"/>
</dbReference>
<organism evidence="9 10">
    <name type="scientific">Cuniculiplasma divulgatum</name>
    <dbReference type="NCBI Taxonomy" id="1673428"/>
    <lineage>
        <taxon>Archaea</taxon>
        <taxon>Methanobacteriati</taxon>
        <taxon>Thermoplasmatota</taxon>
        <taxon>Thermoplasmata</taxon>
        <taxon>Thermoplasmatales</taxon>
        <taxon>Cuniculiplasmataceae</taxon>
        <taxon>Cuniculiplasma</taxon>
    </lineage>
</organism>
<evidence type="ECO:0000313" key="9">
    <source>
        <dbReference type="EMBL" id="SIM68411.1"/>
    </source>
</evidence>
<dbReference type="Gene3D" id="1.10.3720.10">
    <property type="entry name" value="MetI-like"/>
    <property type="match status" value="1"/>
</dbReference>
<evidence type="ECO:0000256" key="2">
    <source>
        <dbReference type="ARBA" id="ARBA00022448"/>
    </source>
</evidence>
<keyword evidence="6 7" id="KW-0472">Membrane</keyword>
<evidence type="ECO:0000256" key="5">
    <source>
        <dbReference type="ARBA" id="ARBA00022989"/>
    </source>
</evidence>
<feature type="transmembrane region" description="Helical" evidence="7">
    <location>
        <begin position="171"/>
        <end position="189"/>
    </location>
</feature>
<evidence type="ECO:0000256" key="4">
    <source>
        <dbReference type="ARBA" id="ARBA00022692"/>
    </source>
</evidence>
<dbReference type="Pfam" id="PF00528">
    <property type="entry name" value="BPD_transp_1"/>
    <property type="match status" value="1"/>
</dbReference>
<feature type="transmembrane region" description="Helical" evidence="7">
    <location>
        <begin position="210"/>
        <end position="232"/>
    </location>
</feature>
<feature type="transmembrane region" description="Helical" evidence="7">
    <location>
        <begin position="135"/>
        <end position="159"/>
    </location>
</feature>
<evidence type="ECO:0000256" key="7">
    <source>
        <dbReference type="RuleBase" id="RU363032"/>
    </source>
</evidence>
<keyword evidence="2 7" id="KW-0813">Transport</keyword>
<keyword evidence="5 7" id="KW-1133">Transmembrane helix</keyword>
<dbReference type="AlphaFoldDB" id="A0A1N5V5T9"/>
<evidence type="ECO:0000259" key="8">
    <source>
        <dbReference type="PROSITE" id="PS50928"/>
    </source>
</evidence>
<evidence type="ECO:0000256" key="6">
    <source>
        <dbReference type="ARBA" id="ARBA00023136"/>
    </source>
</evidence>
<dbReference type="EMBL" id="LT671858">
    <property type="protein sequence ID" value="SIM68411.1"/>
    <property type="molecule type" value="Genomic_DNA"/>
</dbReference>
<proteinExistence type="inferred from homology"/>
<dbReference type="Proteomes" id="UP000195607">
    <property type="component" value="Chromosome I"/>
</dbReference>
<protein>
    <submittedName>
        <fullName evidence="9">CUT1 family ABC transporter permease</fullName>
    </submittedName>
</protein>
<sequence>MFRNKTGNSKTRSIGKNRKKDVYEMLLSIGPAKKGVIYILSILLVIIYMLPFYWMFLKMFRSSIFAHFPPDLNPFSLTSVGNLVANFRSVVSFGSFPLWYFNSVFVAAVVVTGSVLVGSAAGYAFARLHFKGRDLLFYAVLATLMIPFPVISIASYIFMLDLGWISTYQGLILPEIVSGLNVFIFRQYFMTIPADVENAAKLDGLSPFQIFYKISAPMAKPAFAAATIYTFIGTWNNFLWPLMEVHSQKLFTLPLVLNFFKGVNGTQIYWNEMMMVVFLTLIPTLVIYILFERYFVEGFALTGVKG</sequence>
<keyword evidence="4 7" id="KW-0812">Transmembrane</keyword>
<dbReference type="RefSeq" id="WP_241869800.1">
    <property type="nucleotide sequence ID" value="NZ_LT671858.1"/>
</dbReference>
<dbReference type="InterPro" id="IPR000515">
    <property type="entry name" value="MetI-like"/>
</dbReference>
<comment type="similarity">
    <text evidence="7">Belongs to the binding-protein-dependent transport system permease family.</text>
</comment>
<name>A0A1N5V5T9_9ARCH</name>
<reference evidence="9 10" key="1">
    <citation type="submission" date="2016-04" db="EMBL/GenBank/DDBJ databases">
        <authorList>
            <person name="Evans L.H."/>
            <person name="Alamgir A."/>
            <person name="Owens N."/>
            <person name="Weber N.D."/>
            <person name="Virtaneva K."/>
            <person name="Barbian K."/>
            <person name="Babar A."/>
            <person name="Rosenke K."/>
        </authorList>
    </citation>
    <scope>NUCLEOTIDE SEQUENCE [LARGE SCALE GENOMIC DNA]</scope>
    <source>
        <strain evidence="10">S5(T) (JCM 30642 \VKM B-2941)</strain>
    </source>
</reference>
<feature type="transmembrane region" description="Helical" evidence="7">
    <location>
        <begin position="99"/>
        <end position="123"/>
    </location>
</feature>
<accession>A0A1N5V5T9</accession>
<feature type="domain" description="ABC transmembrane type-1" evidence="8">
    <location>
        <begin position="100"/>
        <end position="291"/>
    </location>
</feature>
<dbReference type="PROSITE" id="PS50928">
    <property type="entry name" value="ABC_TM1"/>
    <property type="match status" value="1"/>
</dbReference>
<feature type="transmembrane region" description="Helical" evidence="7">
    <location>
        <begin position="35"/>
        <end position="56"/>
    </location>
</feature>
<dbReference type="CDD" id="cd06261">
    <property type="entry name" value="TM_PBP2"/>
    <property type="match status" value="1"/>
</dbReference>
<gene>
    <name evidence="9" type="ORF">CSP5_1245</name>
</gene>
<feature type="transmembrane region" description="Helical" evidence="7">
    <location>
        <begin position="268"/>
        <end position="291"/>
    </location>
</feature>
<evidence type="ECO:0000313" key="10">
    <source>
        <dbReference type="Proteomes" id="UP000195607"/>
    </source>
</evidence>
<dbReference type="InterPro" id="IPR035906">
    <property type="entry name" value="MetI-like_sf"/>
</dbReference>
<dbReference type="GeneID" id="41588496"/>
<keyword evidence="3" id="KW-1003">Cell membrane</keyword>
<evidence type="ECO:0000256" key="1">
    <source>
        <dbReference type="ARBA" id="ARBA00004651"/>
    </source>
</evidence>
<dbReference type="PANTHER" id="PTHR43744:SF12">
    <property type="entry name" value="ABC TRANSPORTER PERMEASE PROTEIN MG189-RELATED"/>
    <property type="match status" value="1"/>
</dbReference>
<dbReference type="GO" id="GO:0055085">
    <property type="term" value="P:transmembrane transport"/>
    <property type="evidence" value="ECO:0007669"/>
    <property type="project" value="InterPro"/>
</dbReference>
<comment type="subcellular location">
    <subcellularLocation>
        <location evidence="1 7">Cell membrane</location>
        <topology evidence="1 7">Multi-pass membrane protein</topology>
    </subcellularLocation>
</comment>